<proteinExistence type="predicted"/>
<evidence type="ECO:0000313" key="2">
    <source>
        <dbReference type="EMBL" id="RUA22313.1"/>
    </source>
</evidence>
<keyword evidence="1" id="KW-0812">Transmembrane</keyword>
<protein>
    <submittedName>
        <fullName evidence="2">Uncharacterized protein</fullName>
    </submittedName>
</protein>
<evidence type="ECO:0000256" key="1">
    <source>
        <dbReference type="SAM" id="Phobius"/>
    </source>
</evidence>
<dbReference type="EMBL" id="RXHI01000019">
    <property type="protein sequence ID" value="RUA22313.1"/>
    <property type="molecule type" value="Genomic_DNA"/>
</dbReference>
<reference evidence="2" key="1">
    <citation type="submission" date="2018-12" db="EMBL/GenBank/DDBJ databases">
        <authorList>
            <person name="Jadhav K."/>
            <person name="Kushwaha B."/>
            <person name="Jadhav I."/>
        </authorList>
    </citation>
    <scope>NUCLEOTIDE SEQUENCE [LARGE SCALE GENOMIC DNA]</scope>
    <source>
        <strain evidence="2">SBS 10</strain>
    </source>
</reference>
<feature type="transmembrane region" description="Helical" evidence="1">
    <location>
        <begin position="44"/>
        <end position="63"/>
    </location>
</feature>
<sequence length="95" mass="10734">MSWWRRHLAKALYRRAYRCCGNRAITYFSALCWASGHCSSKGDIQWTPTFMLTLLWLVLVLSIQRHSAADGAFKRGEASPCSTWCGDGAGNELFD</sequence>
<keyword evidence="1" id="KW-1133">Transmembrane helix</keyword>
<organism evidence="2">
    <name type="scientific">Billgrantia gudaonensis</name>
    <dbReference type="NCBI Taxonomy" id="376427"/>
    <lineage>
        <taxon>Bacteria</taxon>
        <taxon>Pseudomonadati</taxon>
        <taxon>Pseudomonadota</taxon>
        <taxon>Gammaproteobacteria</taxon>
        <taxon>Oceanospirillales</taxon>
        <taxon>Halomonadaceae</taxon>
        <taxon>Billgrantia</taxon>
    </lineage>
</organism>
<dbReference type="AlphaFoldDB" id="A0A432JIV5"/>
<keyword evidence="1" id="KW-0472">Membrane</keyword>
<gene>
    <name evidence="2" type="ORF">DSL92_06455</name>
</gene>
<accession>A0A432JIV5</accession>
<comment type="caution">
    <text evidence="2">The sequence shown here is derived from an EMBL/GenBank/DDBJ whole genome shotgun (WGS) entry which is preliminary data.</text>
</comment>
<name>A0A432JIV5_9GAMM</name>